<dbReference type="GO" id="GO:0000155">
    <property type="term" value="F:phosphorelay sensor kinase activity"/>
    <property type="evidence" value="ECO:0007669"/>
    <property type="project" value="InterPro"/>
</dbReference>
<keyword evidence="3" id="KW-0418">Kinase</keyword>
<dbReference type="InterPro" id="IPR011990">
    <property type="entry name" value="TPR-like_helical_dom_sf"/>
</dbReference>
<keyword evidence="2" id="KW-0547">Nucleotide-binding</keyword>
<dbReference type="InterPro" id="IPR053159">
    <property type="entry name" value="Hybrid_Histidine_Kinase"/>
</dbReference>
<dbReference type="SUPFAM" id="SSF55874">
    <property type="entry name" value="ATPase domain of HSP90 chaperone/DNA topoisomerase II/histidine kinase"/>
    <property type="match status" value="1"/>
</dbReference>
<dbReference type="GO" id="GO:0005524">
    <property type="term" value="F:ATP binding"/>
    <property type="evidence" value="ECO:0007669"/>
    <property type="project" value="UniProtKB-KW"/>
</dbReference>
<dbReference type="Gene3D" id="3.30.450.40">
    <property type="match status" value="1"/>
</dbReference>
<dbReference type="SMART" id="SM00220">
    <property type="entry name" value="S_TKc"/>
    <property type="match status" value="1"/>
</dbReference>
<dbReference type="PANTHER" id="PTHR43642:SF1">
    <property type="entry name" value="HYBRID SIGNAL TRANSDUCTION HISTIDINE KINASE G"/>
    <property type="match status" value="1"/>
</dbReference>
<dbReference type="GO" id="GO:0046983">
    <property type="term" value="F:protein dimerization activity"/>
    <property type="evidence" value="ECO:0007669"/>
    <property type="project" value="InterPro"/>
</dbReference>
<evidence type="ECO:0000256" key="3">
    <source>
        <dbReference type="ARBA" id="ARBA00022777"/>
    </source>
</evidence>
<reference evidence="9 10" key="1">
    <citation type="submission" date="2019-12" db="EMBL/GenBank/DDBJ databases">
        <title>Paenibacillus sp. nov., an endophytic bacterium isolated from the stem of Dendrobium.</title>
        <authorList>
            <person name="Zhao R."/>
        </authorList>
    </citation>
    <scope>NUCLEOTIDE SEQUENCE [LARGE SCALE GENOMIC DNA]</scope>
    <source>
        <strain evidence="9 10">HJL G12</strain>
    </source>
</reference>
<dbReference type="InterPro" id="IPR011009">
    <property type="entry name" value="Kinase-like_dom_sf"/>
</dbReference>
<dbReference type="SUPFAM" id="SSF52540">
    <property type="entry name" value="P-loop containing nucleoside triphosphate hydrolases"/>
    <property type="match status" value="1"/>
</dbReference>
<dbReference type="Gene3D" id="1.25.40.10">
    <property type="entry name" value="Tetratricopeptide repeat domain"/>
    <property type="match status" value="1"/>
</dbReference>
<dbReference type="Pfam" id="PF13191">
    <property type="entry name" value="AAA_16"/>
    <property type="match status" value="1"/>
</dbReference>
<dbReference type="GO" id="GO:0016020">
    <property type="term" value="C:membrane"/>
    <property type="evidence" value="ECO:0007669"/>
    <property type="project" value="InterPro"/>
</dbReference>
<dbReference type="Proteomes" id="UP000460318">
    <property type="component" value="Unassembled WGS sequence"/>
</dbReference>
<dbReference type="Pfam" id="PF07730">
    <property type="entry name" value="HisKA_3"/>
    <property type="match status" value="1"/>
</dbReference>
<protein>
    <submittedName>
        <fullName evidence="9">AAA family ATPase</fullName>
    </submittedName>
</protein>
<evidence type="ECO:0000256" key="1">
    <source>
        <dbReference type="ARBA" id="ARBA00022679"/>
    </source>
</evidence>
<dbReference type="Gene3D" id="3.30.565.10">
    <property type="entry name" value="Histidine kinase-like ATPase, C-terminal domain"/>
    <property type="match status" value="1"/>
</dbReference>
<dbReference type="SUPFAM" id="SSF55781">
    <property type="entry name" value="GAF domain-like"/>
    <property type="match status" value="1"/>
</dbReference>
<dbReference type="Gene3D" id="1.20.5.1930">
    <property type="match status" value="1"/>
</dbReference>
<dbReference type="InterPro" id="IPR011712">
    <property type="entry name" value="Sig_transdc_His_kin_sub3_dim/P"/>
</dbReference>
<feature type="coiled-coil region" evidence="6">
    <location>
        <begin position="1202"/>
        <end position="1229"/>
    </location>
</feature>
<dbReference type="InterPro" id="IPR041664">
    <property type="entry name" value="AAA_16"/>
</dbReference>
<keyword evidence="5" id="KW-0902">Two-component regulatory system</keyword>
<feature type="domain" description="Protein kinase" evidence="7">
    <location>
        <begin position="13"/>
        <end position="281"/>
    </location>
</feature>
<accession>A0A7X3ILS9</accession>
<evidence type="ECO:0000259" key="8">
    <source>
        <dbReference type="PROSITE" id="PS50109"/>
    </source>
</evidence>
<dbReference type="EMBL" id="WUBI01000004">
    <property type="protein sequence ID" value="MWV46284.1"/>
    <property type="molecule type" value="Genomic_DNA"/>
</dbReference>
<keyword evidence="10" id="KW-1185">Reference proteome</keyword>
<keyword evidence="6" id="KW-0175">Coiled coil</keyword>
<dbReference type="SMART" id="SM00387">
    <property type="entry name" value="HATPase_c"/>
    <property type="match status" value="1"/>
</dbReference>
<comment type="caution">
    <text evidence="9">The sequence shown here is derived from an EMBL/GenBank/DDBJ whole genome shotgun (WGS) entry which is preliminary data.</text>
</comment>
<dbReference type="PROSITE" id="PS50109">
    <property type="entry name" value="HIS_KIN"/>
    <property type="match status" value="1"/>
</dbReference>
<feature type="domain" description="Histidine kinase" evidence="8">
    <location>
        <begin position="1516"/>
        <end position="1697"/>
    </location>
</feature>
<dbReference type="InterPro" id="IPR005467">
    <property type="entry name" value="His_kinase_dom"/>
</dbReference>
<name>A0A7X3ILS9_9BACL</name>
<dbReference type="SMART" id="SM00065">
    <property type="entry name" value="GAF"/>
    <property type="match status" value="1"/>
</dbReference>
<evidence type="ECO:0000256" key="2">
    <source>
        <dbReference type="ARBA" id="ARBA00022741"/>
    </source>
</evidence>
<evidence type="ECO:0000256" key="5">
    <source>
        <dbReference type="ARBA" id="ARBA00023012"/>
    </source>
</evidence>
<dbReference type="SUPFAM" id="SSF56112">
    <property type="entry name" value="Protein kinase-like (PK-like)"/>
    <property type="match status" value="1"/>
</dbReference>
<dbReference type="InterPro" id="IPR027417">
    <property type="entry name" value="P-loop_NTPase"/>
</dbReference>
<dbReference type="Gene3D" id="3.40.50.300">
    <property type="entry name" value="P-loop containing nucleotide triphosphate hydrolases"/>
    <property type="match status" value="1"/>
</dbReference>
<dbReference type="Gene3D" id="1.10.510.10">
    <property type="entry name" value="Transferase(Phosphotransferase) domain 1"/>
    <property type="match status" value="1"/>
</dbReference>
<sequence>MGADGVMWGQAGYQVIEELGSNDEVSLYRVQRIEDHFRMIAKTTSDSYAGPSRVDSFQHEYEQLLKLKGRAALEPLRLEIIDHKPVLFCRDFRGTTLLQLMKSERQVLKLPALIEIATAVVEAIRHIHQEHILLNEITPMHLLIGDNFAEAKFIHLEACSTKVDGGEQDPALAKSGRSDSVLPYLSPELTGRTGMAASQRSDLYTLGVILYEWFAGVHPFSSLNALDWVHHHLAVTPAPIHEVNNSIPRIVSDMVHKCMEKMPEARYASAYGLKSDLEDCLIQLRITGRVQAFPIASRDVSESWMMPEGLFGRQREQQVLIQVMNKALAGAAAAVWVSGEAGIGKTALIVETLRKEIPPEAILVVVQADSAALGQPFALWKRVIEQLVSLLLASNQLEVEVWRLRVIDALEGYGGQLLIDWVPRLKLLMGEQAAASEAVREMPRAKDEAALHLALDRFFRLFFANDQPLVVFLDDLQWADEASFRYLSHLLIGKTKSLMIAGAYRDHEVTSQHPLRRLITMLRDRRTRTEMEQLHLARYDHADIKQMLGPMIRDTSERLDPFIDVLLHKTEGNPLFLKQFLQELLEVKLIYFDERNRIWEWDLGQIAEWNIPDQAAATLTGLMREMPDRLLRILAQASMLGKRFDLEALSILTGLGAEEGLDWARHVVDMRLLEPVPGARKSYIFQHDRIRQLSKGMLSDKERLELHYNIGWLMNHRKDSGEVIDVFEVLEHLNQASDMVIYQGKGRELVHLNLEAGLKAKQLGAYERAQVYLRLATELLDASCWSSCYDLSYQVYSERAEVEFLCDQLDCAHELYRLLLEKAPGDLDRVQIGVMLIRLELNRDQYEEARNLGSRCLEWLGMTCNLRPSPLQLLSHGLKIRRKLRKHPVDAMASLPPMINERHKLVMSVLVYMSTACFSLNESSWLSAIFTILEMTIDEGLTPEASIGFAGYAILLNYQFHRYEDAYKWGILACEVSKPDPKLYAQASNSFSLCYHSWMRYEPKLMLRFAEDLNQSVLQKVDLWHANQSVLINGALLFEFGHPLNEIYARLISHSADSMRNEHRLHWKQAAIFNELISRLTGYRPNDNPFQGTDIEAPSFYDHLSEGSRMVLQEYMDIYRYITRYLFGDIQGAYEALEHNSHKKMNEGDPSGFCFYRVLVMKKRYEAGSPQEKRTILPTIRQCVKKLRGLARRCPEMNAHKYLLAKAALSELKRNHRTAERQYEEALAAAHRRGYLHDAAIIAECFAQYGIRNGKSMIAKLYMNESYEMYLKWGALAKAEDLQGKYGHLLNIKQDTDLERMDYLSVAISAQALSSEMEMNRLMDKLLGIMLQNAGAEYGALIFENEDQWFVEAYGTMEKLYVESIPLEAAGHLVPTSIIGYAVRTREEVVLSDAQGSDAFKRSEYIRGRDIRSVLCLPIMHQNKLICLLYMENNLSTGMFTKARLDVLRLLSSQCAISIDNAKLYTGIQYLKNNLEAEVEERTRSLEKSMQITSEALAEATIYAERTRIAQEIHDIVGHTLTSTILQIEAGKRLLDRDMDSARVRLQEAQNSVRHSLSEIRNSVHMLKEDKYYELEDAMHLMISDTERNAGVSIHAVIDPVEHLSLMQKKVIYHALQEGLTNGIRHGKSSEFSFSLRDDGVSVQFRLADNGLGASRIDMGFGLKMMRERVKQLKGTLYVDSEPGKGCLLRLNLPYSMP</sequence>
<evidence type="ECO:0000313" key="10">
    <source>
        <dbReference type="Proteomes" id="UP000460318"/>
    </source>
</evidence>
<gene>
    <name evidence="9" type="ORF">GRF59_22015</name>
</gene>
<evidence type="ECO:0000313" key="9">
    <source>
        <dbReference type="EMBL" id="MWV46284.1"/>
    </source>
</evidence>
<dbReference type="Pfam" id="PF02518">
    <property type="entry name" value="HATPase_c"/>
    <property type="match status" value="1"/>
</dbReference>
<dbReference type="InterPro" id="IPR003594">
    <property type="entry name" value="HATPase_dom"/>
</dbReference>
<evidence type="ECO:0000259" key="7">
    <source>
        <dbReference type="PROSITE" id="PS50011"/>
    </source>
</evidence>
<proteinExistence type="predicted"/>
<evidence type="ECO:0000256" key="4">
    <source>
        <dbReference type="ARBA" id="ARBA00022840"/>
    </source>
</evidence>
<dbReference type="InterPro" id="IPR003018">
    <property type="entry name" value="GAF"/>
</dbReference>
<dbReference type="CDD" id="cd16917">
    <property type="entry name" value="HATPase_UhpB-NarQ-NarX-like"/>
    <property type="match status" value="1"/>
</dbReference>
<evidence type="ECO:0000256" key="6">
    <source>
        <dbReference type="SAM" id="Coils"/>
    </source>
</evidence>
<keyword evidence="1" id="KW-0808">Transferase</keyword>
<dbReference type="PANTHER" id="PTHR43642">
    <property type="entry name" value="HYBRID SIGNAL TRANSDUCTION HISTIDINE KINASE G"/>
    <property type="match status" value="1"/>
</dbReference>
<dbReference type="Pfam" id="PF00069">
    <property type="entry name" value="Pkinase"/>
    <property type="match status" value="1"/>
</dbReference>
<dbReference type="InterPro" id="IPR036890">
    <property type="entry name" value="HATPase_C_sf"/>
</dbReference>
<organism evidence="9 10">
    <name type="scientific">Paenibacillus dendrobii</name>
    <dbReference type="NCBI Taxonomy" id="2691084"/>
    <lineage>
        <taxon>Bacteria</taxon>
        <taxon>Bacillati</taxon>
        <taxon>Bacillota</taxon>
        <taxon>Bacilli</taxon>
        <taxon>Bacillales</taxon>
        <taxon>Paenibacillaceae</taxon>
        <taxon>Paenibacillus</taxon>
    </lineage>
</organism>
<dbReference type="PROSITE" id="PS50011">
    <property type="entry name" value="PROTEIN_KINASE_DOM"/>
    <property type="match status" value="1"/>
</dbReference>
<keyword evidence="4" id="KW-0067">ATP-binding</keyword>
<dbReference type="Pfam" id="PF13185">
    <property type="entry name" value="GAF_2"/>
    <property type="match status" value="1"/>
</dbReference>
<dbReference type="InterPro" id="IPR000719">
    <property type="entry name" value="Prot_kinase_dom"/>
</dbReference>
<dbReference type="InterPro" id="IPR029016">
    <property type="entry name" value="GAF-like_dom_sf"/>
</dbReference>